<dbReference type="EMBL" id="CM042021">
    <property type="protein sequence ID" value="KAI3819972.1"/>
    <property type="molecule type" value="Genomic_DNA"/>
</dbReference>
<dbReference type="Proteomes" id="UP001056120">
    <property type="component" value="Linkage Group LG04"/>
</dbReference>
<reference evidence="2" key="1">
    <citation type="journal article" date="2022" name="Mol. Ecol. Resour.">
        <title>The genomes of chicory, endive, great burdock and yacon provide insights into Asteraceae palaeo-polyploidization history and plant inulin production.</title>
        <authorList>
            <person name="Fan W."/>
            <person name="Wang S."/>
            <person name="Wang H."/>
            <person name="Wang A."/>
            <person name="Jiang F."/>
            <person name="Liu H."/>
            <person name="Zhao H."/>
            <person name="Xu D."/>
            <person name="Zhang Y."/>
        </authorList>
    </citation>
    <scope>NUCLEOTIDE SEQUENCE [LARGE SCALE GENOMIC DNA]</scope>
    <source>
        <strain evidence="2">cv. Yunnan</strain>
    </source>
</reference>
<name>A0ACB9JL32_9ASTR</name>
<evidence type="ECO:0000313" key="2">
    <source>
        <dbReference type="Proteomes" id="UP001056120"/>
    </source>
</evidence>
<keyword evidence="2" id="KW-1185">Reference proteome</keyword>
<sequence>MSNLLGSSKRSREDTSSKEEDEEHDEGGNSPRISVDQYEELKNNIEENTRSTLRNKPCFGELLTDDMINNIEDDEIHRN</sequence>
<accession>A0ACB9JL32</accession>
<reference evidence="1 2" key="2">
    <citation type="journal article" date="2022" name="Mol. Ecol. Resour.">
        <title>The genomes of chicory, endive, great burdock and yacon provide insights into Asteraceae paleo-polyploidization history and plant inulin production.</title>
        <authorList>
            <person name="Fan W."/>
            <person name="Wang S."/>
            <person name="Wang H."/>
            <person name="Wang A."/>
            <person name="Jiang F."/>
            <person name="Liu H."/>
            <person name="Zhao H."/>
            <person name="Xu D."/>
            <person name="Zhang Y."/>
        </authorList>
    </citation>
    <scope>NUCLEOTIDE SEQUENCE [LARGE SCALE GENOMIC DNA]</scope>
    <source>
        <strain evidence="2">cv. Yunnan</strain>
        <tissue evidence="1">Leaves</tissue>
    </source>
</reference>
<protein>
    <submittedName>
        <fullName evidence="1">Uncharacterized protein</fullName>
    </submittedName>
</protein>
<evidence type="ECO:0000313" key="1">
    <source>
        <dbReference type="EMBL" id="KAI3819972.1"/>
    </source>
</evidence>
<gene>
    <name evidence="1" type="ORF">L1987_13827</name>
</gene>
<comment type="caution">
    <text evidence="1">The sequence shown here is derived from an EMBL/GenBank/DDBJ whole genome shotgun (WGS) entry which is preliminary data.</text>
</comment>
<organism evidence="1 2">
    <name type="scientific">Smallanthus sonchifolius</name>
    <dbReference type="NCBI Taxonomy" id="185202"/>
    <lineage>
        <taxon>Eukaryota</taxon>
        <taxon>Viridiplantae</taxon>
        <taxon>Streptophyta</taxon>
        <taxon>Embryophyta</taxon>
        <taxon>Tracheophyta</taxon>
        <taxon>Spermatophyta</taxon>
        <taxon>Magnoliopsida</taxon>
        <taxon>eudicotyledons</taxon>
        <taxon>Gunneridae</taxon>
        <taxon>Pentapetalae</taxon>
        <taxon>asterids</taxon>
        <taxon>campanulids</taxon>
        <taxon>Asterales</taxon>
        <taxon>Asteraceae</taxon>
        <taxon>Asteroideae</taxon>
        <taxon>Heliantheae alliance</taxon>
        <taxon>Millerieae</taxon>
        <taxon>Smallanthus</taxon>
    </lineage>
</organism>
<proteinExistence type="predicted"/>